<dbReference type="GO" id="GO:0004315">
    <property type="term" value="F:3-oxoacyl-[acyl-carrier-protein] synthase activity"/>
    <property type="evidence" value="ECO:0007669"/>
    <property type="project" value="InterPro"/>
</dbReference>
<dbReference type="Proteomes" id="UP000218690">
    <property type="component" value="Unassembled WGS sequence"/>
</dbReference>
<comment type="caution">
    <text evidence="10">The sequence shown here is derived from an EMBL/GenBank/DDBJ whole genome shotgun (WGS) entry which is preliminary data.</text>
</comment>
<evidence type="ECO:0000256" key="1">
    <source>
        <dbReference type="ARBA" id="ARBA00005254"/>
    </source>
</evidence>
<feature type="region of interest" description="Disordered" evidence="8">
    <location>
        <begin position="1142"/>
        <end position="1164"/>
    </location>
</feature>
<evidence type="ECO:0000256" key="8">
    <source>
        <dbReference type="SAM" id="MobiDB-lite"/>
    </source>
</evidence>
<dbReference type="InterPro" id="IPR050830">
    <property type="entry name" value="Fungal_FAS"/>
</dbReference>
<evidence type="ECO:0000313" key="11">
    <source>
        <dbReference type="Proteomes" id="UP000218690"/>
    </source>
</evidence>
<dbReference type="CDD" id="cd08950">
    <property type="entry name" value="KR_fFAS_SDR_c_like"/>
    <property type="match status" value="1"/>
</dbReference>
<keyword evidence="3" id="KW-0597">Phosphoprotein</keyword>
<dbReference type="CDD" id="cd00828">
    <property type="entry name" value="elong_cond_enzymes"/>
    <property type="match status" value="1"/>
</dbReference>
<evidence type="ECO:0000256" key="2">
    <source>
        <dbReference type="ARBA" id="ARBA00022450"/>
    </source>
</evidence>
<dbReference type="Gene3D" id="3.90.25.70">
    <property type="match status" value="1"/>
</dbReference>
<dbReference type="SUPFAM" id="SSF52151">
    <property type="entry name" value="FabD/lysophospholipase-like"/>
    <property type="match status" value="2"/>
</dbReference>
<keyword evidence="6" id="KW-0521">NADP</keyword>
<dbReference type="GO" id="GO:0016787">
    <property type="term" value="F:hydrolase activity"/>
    <property type="evidence" value="ECO:0007669"/>
    <property type="project" value="UniProtKB-KW"/>
</dbReference>
<dbReference type="InterPro" id="IPR029069">
    <property type="entry name" value="HotDog_dom_sf"/>
</dbReference>
<name>A0A2A4ANP3_9CORY</name>
<dbReference type="GO" id="GO:0004312">
    <property type="term" value="F:fatty acid synthase activity"/>
    <property type="evidence" value="ECO:0007669"/>
    <property type="project" value="InterPro"/>
</dbReference>
<reference evidence="10 11" key="1">
    <citation type="submission" date="2017-09" db="EMBL/GenBank/DDBJ databases">
        <title>Draft Genome Sequence of Corynebacterium accolens AH4003.</title>
        <authorList>
            <person name="Chen Y."/>
            <person name="Oosthuysen W.F."/>
            <person name="Kelley S."/>
            <person name="Horswill A."/>
        </authorList>
    </citation>
    <scope>NUCLEOTIDE SEQUENCE [LARGE SCALE GENOMIC DNA]</scope>
    <source>
        <strain evidence="10 11">AH4003</strain>
    </source>
</reference>
<dbReference type="GO" id="GO:0004318">
    <property type="term" value="F:enoyl-[acyl-carrier-protein] reductase (NADH) activity"/>
    <property type="evidence" value="ECO:0007669"/>
    <property type="project" value="InterPro"/>
</dbReference>
<dbReference type="PANTHER" id="PTHR10982">
    <property type="entry name" value="MALONYL COA-ACYL CARRIER PROTEIN TRANSACYLASE"/>
    <property type="match status" value="1"/>
</dbReference>
<proteinExistence type="inferred from homology"/>
<sequence>MHLSSLTPLHRLTGATILFAGQGSAWQKALAQAAAQPQVRTRLVELLESARTTTAPVARQIASTCPGVFGRLQELIDGEDNVQDADVFPAYSIPGIVLGQIAAVEHLAQLGLRPERALGHSQGSLGVLALHDPQEALSLALVMGTAASASHGSVDTRSHMLALRGLTREFVEERLQGDAAIAVVNGRRAFAVSGAPDCLAATRAALEGAVDEYNATLAERTVGGDEIELHATELPVALPFHHPSLHAAAELTEEWAAACGIADHGLAREILVEEHDWLSRIQANIAEKQAQGSEFLLSLDASLTRLSEPLVTGSGSVIVEIATPEQRDGLATPGTELPEPLDYRDFAPRLVELPDGRFYTQTRFSDLTGLSPIMLGGMTPTTADGEIVAAAANAGHWTEMAGGGMYSDEVFRAHLKVMEEHLNPGRTAQFNTMFFDRYLWNLQFGQTRIVPKARAAGASFNGVCISAGIPEVEEAGSLLNQLHSDGFPYISFKPGTAQQIRDVLRIAAAYPEHQVIMQVEDGHAGGHHSWVNLDDMLLETYAAIREHNNVVLAVGGGISTPQRAADYLTGKWALRYGQLRLPVDAVFIGTVAMATKEAKATDSVKELLVGTTGISPEDNGGWVGRGTGTNGVASSQSHLLADIHDLDNSFAAASRLITSLSSEDYPAHRAEIIAALNKTSKPYFGDVEKMTYAQWLERFVELAHPFVDPTWDNRFFDLLHRVEARLNPADHGEIDTLFPSIDDVHDAPAALKLLLETYPEAASTSVSPRDAAWWISLHYKHVKPMPWVPAIDGDLKTWFGKDTLWQAQDPRYTADQVRIIPGPVSVAGITRKDEPVAELLARFEAATTQQLCDTGEEPQRLFSRLHAVADAAEFIKASPTLVWHGHLMDNPAFHMDASAFELRQDETGQWEIVIHADSYWDNLPDNQRPFYVREVTVPVDLPADVSTGGSPVVSHERLPDAVYALLRGLAGVGSVAEQGDVIDEMPRIEEDSIDAEAPFGRAHYSFHLPASLLEAHTAVTGAGLPVAETALPVGTPDVLVGPCWPAIYTALGSGLLPDGYPVIEGLLNAVHLDHLVDLRVPLAQLADGRRIDVTSQCTSIEESASGRIVTVELELRNGPDVPENAGEIVATQVQRFAIRGRASGTAAPTPAPEWGGGKSSTKITSTPRSFIDRAVVTAPQDMTPFALVSGDYNPIHTSYNAAQLVALEAPLVHGMWLSATAQHLAARHGQVVGWTYSMYGMVQLHDVIDIVVERVGRKGIHAALEVTCRIDGEVVSRGQALLAQPRTAYIYPGQGIQAEGMGSTDRAASPAAREIWRRADQHTRAALGFSIRHVIDDNPTSLRVNDETFVHPQGVLHLTQFTQVALAVVAYAQTARLRENDAVASNAMYAGHSLGEYTALASLANIFDLEAVIDIVYSRGSAMGSLVPRDAEGNSEYAMAALRPNLVGISADEVDSFVASVAEETGEFLEIVNYNIRGQQYSVAGTKAGLEELIRRATAAHPRAAVMVPGIDVPFHSRVLRDGVAAFAEKLDELLPAQLDLSALVGRYVPNLVAVPFELTQEFVDAVAKKAPSGKLDGLDASSLEPQALARLLLIELLSWQFASPVRWIETQELLFDEVDQLIEVGLAASPTLTNLAKRSLAVAGRDLPVFNVERDQDQVILQDVQAAPEPETAPETEEPTVEAASAPAAPATPATESAPAPAEFAPAGPAPAVPSAGAAPELTFRAAEAIMVLFAFQNKIRIDQINDSDTIEELTNGVSSRRNQLLMDMSAEIGVPAIDGAADADVASLREKVNAAAPGYAPFGSVLGEAVTARLRQLLGAAGLKPAAVAEYVTGTWGLPESWVAHVEAEILLGSRDEDSVRGGSLNTVASSATSKSAAHELIDAAIQGVANAHGASVSKGAAAGGASGGVVDSAALEAYAETVTGVNGVLATVARQVLTQLGHVAEPAEATAPDTEVIEAVEAELGSGWLKSVTPSFDAAHAVLFDDAWATARERLARVALGEIAADDERAQPAAFQGAGATVAEQARWWARSGNTAVDSAHFEQIAAAAESTKRGAYADDVALVTGAAPGSIATALVERLLAGGATVIMTASRVTQSRKEFARRLYAEHGRQGSALWLVPANLTSFRDVDSLVEWIGSEQRESVGNEVKILKPALTPTLAFPFAAPSVSGSLADAGSSTESQARLLLWSVERLIGGLSDLAVKAPSPTRCHVVLPGSPNRGTFGGDGAYGEVKAALDAILAKWNVEAGWPAGVTLAQAKIGWVAGTHLMGGNDVLVPAAQKAGIHVWSPEEISSELLDLASAESRARATERPIEADLTGGLEGFSLTSLEVEKPAAQSAAESAVKNTTARIKALPSPARPVQPQLAEELGDITTDLDDMVVIAGIGEVSSWGSGRTRFEAEYGLQRDGSCELTAAGVIELAWMTGLIAWHEEPTPGWFVGETDEQIAEEDIYERFRDEVVARAGVRELTDKYHLVDRGSIDLTTVFLDRDITFSVSSEALARDIAEADPEFTSIREADGEWEVTRHKGATAKVPRKATLTRTVAAQMPDNFDAARWGIPDHMLDSLDRMAVWNLVTAVDAFTQAGFSPAELLQAVHPGQVATTQGTGIGGMESLHKVFVSRFLGEDRPSDILQEALPNVIAAHTMQSLVGGYGSMIHPIGACATAAVSIEEGVDKITLGKADVVVAGGIDDVQVESLQGFGDMNATAQTSAMTAQGIDERFISRANDRRRGGFLEGEGGGTVLLVRGSLAAELGLPVLAVVAHAASYGDGAHTSIPAPGLGALGAGRGRENSRLARSLRGLGLSPNDVTVLSKHDTSTNANDPNESELHSILWPAIGRDADQPMFVISQKTLTGHSKAGAALFQTGGLIDVFRTGRIPANVSLDCVDPLIAPKAKNLVWLRSPLDLAAAGRSVKAAALTSLGFGHVGALIVYAHPGVFEKAVAKQRGTDAAAAWRERAEQRLAAGHARFEAGMLGRAPLFEVIDGRRLPHADAKVMIDGYGLVDADKAAEISMLLDADARLGSNGEFPSV</sequence>
<dbReference type="SMART" id="SM00827">
    <property type="entry name" value="PKS_AT"/>
    <property type="match status" value="1"/>
</dbReference>
<dbReference type="Pfam" id="PF00109">
    <property type="entry name" value="ketoacyl-synt"/>
    <property type="match status" value="1"/>
</dbReference>
<dbReference type="GO" id="GO:0006633">
    <property type="term" value="P:fatty acid biosynthetic process"/>
    <property type="evidence" value="ECO:0007669"/>
    <property type="project" value="InterPro"/>
</dbReference>
<dbReference type="InterPro" id="IPR013565">
    <property type="entry name" value="Fas1/AflB-like_central"/>
</dbReference>
<keyword evidence="2" id="KW-0596">Phosphopantetheine</keyword>
<dbReference type="SUPFAM" id="SSF51735">
    <property type="entry name" value="NAD(P)-binding Rossmann-fold domains"/>
    <property type="match status" value="1"/>
</dbReference>
<comment type="similarity">
    <text evidence="1">Belongs to the enoyl-CoA hydratase/isomerase family.</text>
</comment>
<dbReference type="Gene3D" id="3.40.50.720">
    <property type="entry name" value="NAD(P)-binding Rossmann-like Domain"/>
    <property type="match status" value="1"/>
</dbReference>
<keyword evidence="4" id="KW-0808">Transferase</keyword>
<dbReference type="InterPro" id="IPR014030">
    <property type="entry name" value="Ketoacyl_synth_N"/>
</dbReference>
<evidence type="ECO:0000256" key="5">
    <source>
        <dbReference type="ARBA" id="ARBA00022801"/>
    </source>
</evidence>
<dbReference type="Pfam" id="PF18094">
    <property type="entry name" value="DNA_pol_B_N"/>
    <property type="match status" value="1"/>
</dbReference>
<dbReference type="SUPFAM" id="SSF53901">
    <property type="entry name" value="Thiolase-like"/>
    <property type="match status" value="2"/>
</dbReference>
<evidence type="ECO:0000259" key="9">
    <source>
        <dbReference type="PROSITE" id="PS52004"/>
    </source>
</evidence>
<evidence type="ECO:0000256" key="4">
    <source>
        <dbReference type="ARBA" id="ARBA00022679"/>
    </source>
</evidence>
<dbReference type="InterPro" id="IPR002539">
    <property type="entry name" value="MaoC-like_dom"/>
</dbReference>
<dbReference type="InterPro" id="IPR047224">
    <property type="entry name" value="FAS_alpha_su_C"/>
</dbReference>
<dbReference type="PROSITE" id="PS00606">
    <property type="entry name" value="KS3_1"/>
    <property type="match status" value="1"/>
</dbReference>
<evidence type="ECO:0000256" key="3">
    <source>
        <dbReference type="ARBA" id="ARBA00022553"/>
    </source>
</evidence>
<dbReference type="Gene3D" id="3.20.20.70">
    <property type="entry name" value="Aldolase class I"/>
    <property type="match status" value="1"/>
</dbReference>
<dbReference type="InterPro" id="IPR016035">
    <property type="entry name" value="Acyl_Trfase/lysoPLipase"/>
</dbReference>
<dbReference type="InterPro" id="IPR013785">
    <property type="entry name" value="Aldolase_TIM"/>
</dbReference>
<dbReference type="InterPro" id="IPR016039">
    <property type="entry name" value="Thiolase-like"/>
</dbReference>
<feature type="region of interest" description="Disordered" evidence="8">
    <location>
        <begin position="1668"/>
        <end position="1709"/>
    </location>
</feature>
<dbReference type="PANTHER" id="PTHR10982:SF21">
    <property type="entry name" value="FATTY ACID SYNTHASE SUBUNIT BETA"/>
    <property type="match status" value="1"/>
</dbReference>
<dbReference type="InterPro" id="IPR003965">
    <property type="entry name" value="Fatty_acid_synthase"/>
</dbReference>
<dbReference type="PRINTS" id="PR01483">
    <property type="entry name" value="FASYNTHASE"/>
</dbReference>
<dbReference type="InterPro" id="IPR014043">
    <property type="entry name" value="Acyl_transferase_dom"/>
</dbReference>
<keyword evidence="7" id="KW-0560">Oxidoreductase</keyword>
<dbReference type="GO" id="GO:0005835">
    <property type="term" value="C:fatty acid synthase complex"/>
    <property type="evidence" value="ECO:0007669"/>
    <property type="project" value="InterPro"/>
</dbReference>
<dbReference type="Pfam" id="PF02801">
    <property type="entry name" value="Ketoacyl-synt_C"/>
    <property type="match status" value="1"/>
</dbReference>
<feature type="domain" description="Ketosynthase family 3 (KS3)" evidence="9">
    <location>
        <begin position="2482"/>
        <end position="2937"/>
    </location>
</feature>
<dbReference type="Gene3D" id="3.40.366.10">
    <property type="entry name" value="Malonyl-Coenzyme A Acyl Carrier Protein, domain 2"/>
    <property type="match status" value="2"/>
</dbReference>
<dbReference type="FunFam" id="3.40.366.10:FF:000009">
    <property type="entry name" value="Fatty acid synthase Fas"/>
    <property type="match status" value="1"/>
</dbReference>
<dbReference type="Pfam" id="PF01575">
    <property type="entry name" value="MaoC_dehydratas"/>
    <property type="match status" value="1"/>
</dbReference>
<protein>
    <submittedName>
        <fullName evidence="10">Type I polyketide synthase</fullName>
    </submittedName>
</protein>
<dbReference type="Gene3D" id="3.10.129.10">
    <property type="entry name" value="Hotdog Thioesterase"/>
    <property type="match status" value="1"/>
</dbReference>
<dbReference type="InterPro" id="IPR036291">
    <property type="entry name" value="NAD(P)-bd_dom_sf"/>
</dbReference>
<dbReference type="Pfam" id="PF00698">
    <property type="entry name" value="Acyl_transf_1"/>
    <property type="match status" value="1"/>
</dbReference>
<gene>
    <name evidence="10" type="ORF">COM45_00210</name>
</gene>
<dbReference type="Gene3D" id="1.20.930.70">
    <property type="match status" value="1"/>
</dbReference>
<dbReference type="SUPFAM" id="SSF54637">
    <property type="entry name" value="Thioesterase/thiol ester dehydrase-isomerase"/>
    <property type="match status" value="1"/>
</dbReference>
<evidence type="ECO:0000256" key="7">
    <source>
        <dbReference type="ARBA" id="ARBA00023002"/>
    </source>
</evidence>
<keyword evidence="5" id="KW-0378">Hydrolase</keyword>
<dbReference type="InterPro" id="IPR014031">
    <property type="entry name" value="Ketoacyl_synth_C"/>
</dbReference>
<accession>A0A2A4ANP3</accession>
<dbReference type="EMBL" id="NWBP01000001">
    <property type="protein sequence ID" value="PCC83890.1"/>
    <property type="molecule type" value="Genomic_DNA"/>
</dbReference>
<dbReference type="InterPro" id="IPR001227">
    <property type="entry name" value="Ac_transferase_dom_sf"/>
</dbReference>
<feature type="compositionally biased region" description="Low complexity" evidence="8">
    <location>
        <begin position="1682"/>
        <end position="1708"/>
    </location>
</feature>
<dbReference type="PROSITE" id="PS52004">
    <property type="entry name" value="KS3_2"/>
    <property type="match status" value="1"/>
</dbReference>
<evidence type="ECO:0000313" key="10">
    <source>
        <dbReference type="EMBL" id="PCC83890.1"/>
    </source>
</evidence>
<organism evidence="10 11">
    <name type="scientific">Corynebacterium accolens</name>
    <dbReference type="NCBI Taxonomy" id="38284"/>
    <lineage>
        <taxon>Bacteria</taxon>
        <taxon>Bacillati</taxon>
        <taxon>Actinomycetota</taxon>
        <taxon>Actinomycetes</taxon>
        <taxon>Mycobacteriales</taxon>
        <taxon>Corynebacteriaceae</taxon>
        <taxon>Corynebacterium</taxon>
    </lineage>
</organism>
<dbReference type="SUPFAM" id="SSF51412">
    <property type="entry name" value="Inosine monophosphate dehydrogenase (IMPDH)"/>
    <property type="match status" value="1"/>
</dbReference>
<dbReference type="Gene3D" id="3.40.47.10">
    <property type="match status" value="1"/>
</dbReference>
<dbReference type="Pfam" id="PF08354">
    <property type="entry name" value="Fas1-AflB-like_hel"/>
    <property type="match status" value="1"/>
</dbReference>
<evidence type="ECO:0000256" key="6">
    <source>
        <dbReference type="ARBA" id="ARBA00022857"/>
    </source>
</evidence>
<dbReference type="InterPro" id="IPR020841">
    <property type="entry name" value="PKS_Beta-ketoAc_synthase_dom"/>
</dbReference>
<dbReference type="InterPro" id="IPR018201">
    <property type="entry name" value="Ketoacyl_synth_AS"/>
</dbReference>